<dbReference type="Proteomes" id="UP000662637">
    <property type="component" value="Unassembled WGS sequence"/>
</dbReference>
<dbReference type="AlphaFoldDB" id="A0A5E4B0G1"/>
<protein>
    <submittedName>
        <fullName evidence="2">Uncharacterized protein</fullName>
    </submittedName>
</protein>
<dbReference type="EMBL" id="CABDUW010000221">
    <property type="protein sequence ID" value="VTJ63213.1"/>
    <property type="molecule type" value="Genomic_DNA"/>
</dbReference>
<evidence type="ECO:0000313" key="3">
    <source>
        <dbReference type="Proteomes" id="UP000335636"/>
    </source>
</evidence>
<dbReference type="EMBL" id="WJEC01007059">
    <property type="protein sequence ID" value="KAF7470652.1"/>
    <property type="molecule type" value="Genomic_DNA"/>
</dbReference>
<reference evidence="1" key="2">
    <citation type="submission" date="2020-08" db="EMBL/GenBank/DDBJ databases">
        <authorList>
            <person name="Shumante A."/>
            <person name="Zimin A.V."/>
            <person name="Puiu D."/>
            <person name="Salzberg S.L."/>
        </authorList>
    </citation>
    <scope>NUCLEOTIDE SEQUENCE</scope>
    <source>
        <strain evidence="1">WC2-LM</strain>
        <tissue evidence="1">Liver</tissue>
    </source>
</reference>
<proteinExistence type="predicted"/>
<sequence>MKYPLTILAAKRFCHEWLKACHQCARHPWTAILLNGPDEKSYPSTPRAVSRWLSEDRRDTENHLTWSACFRAASGSHVEGLQEY</sequence>
<dbReference type="Proteomes" id="UP000335636">
    <property type="component" value="Unassembled WGS sequence"/>
</dbReference>
<gene>
    <name evidence="1" type="ORF">GHT09_018010</name>
    <name evidence="2" type="ORF">MONAX_5E016992</name>
</gene>
<reference evidence="2 3" key="1">
    <citation type="submission" date="2019-04" db="EMBL/GenBank/DDBJ databases">
        <authorList>
            <person name="Alioto T."/>
            <person name="Alioto T."/>
        </authorList>
    </citation>
    <scope>NUCLEOTIDE SEQUENCE [LARGE SCALE GENOMIC DNA]</scope>
</reference>
<name>A0A5E4B0G1_MARMO</name>
<keyword evidence="3" id="KW-1185">Reference proteome</keyword>
<accession>A0A5E4B0G1</accession>
<evidence type="ECO:0000313" key="1">
    <source>
        <dbReference type="EMBL" id="KAF7470652.1"/>
    </source>
</evidence>
<evidence type="ECO:0000313" key="2">
    <source>
        <dbReference type="EMBL" id="VTJ63213.1"/>
    </source>
</evidence>
<organism evidence="2 3">
    <name type="scientific">Marmota monax</name>
    <name type="common">Woodchuck</name>
    <dbReference type="NCBI Taxonomy" id="9995"/>
    <lineage>
        <taxon>Eukaryota</taxon>
        <taxon>Metazoa</taxon>
        <taxon>Chordata</taxon>
        <taxon>Craniata</taxon>
        <taxon>Vertebrata</taxon>
        <taxon>Euteleostomi</taxon>
        <taxon>Mammalia</taxon>
        <taxon>Eutheria</taxon>
        <taxon>Euarchontoglires</taxon>
        <taxon>Glires</taxon>
        <taxon>Rodentia</taxon>
        <taxon>Sciuromorpha</taxon>
        <taxon>Sciuridae</taxon>
        <taxon>Xerinae</taxon>
        <taxon>Marmotini</taxon>
        <taxon>Marmota</taxon>
    </lineage>
</organism>